<feature type="domain" description="C-type lectin" evidence="22">
    <location>
        <begin position="955"/>
        <end position="1069"/>
    </location>
</feature>
<comment type="subcellular location">
    <subcellularLocation>
        <location evidence="1">Secreted</location>
    </subcellularLocation>
</comment>
<dbReference type="CDD" id="cd03517">
    <property type="entry name" value="Link_domain_CSPGs_modules_1_3"/>
    <property type="match status" value="1"/>
</dbReference>
<evidence type="ECO:0000256" key="18">
    <source>
        <dbReference type="PROSITE-ProRule" id="PRU00302"/>
    </source>
</evidence>
<keyword evidence="4 18" id="KW-0768">Sushi</keyword>
<dbReference type="GO" id="GO:0001501">
    <property type="term" value="P:skeletal system development"/>
    <property type="evidence" value="ECO:0007669"/>
    <property type="project" value="TreeGrafter"/>
</dbReference>
<dbReference type="InterPro" id="IPR000436">
    <property type="entry name" value="Sushi_SCR_CCP_dom"/>
</dbReference>
<dbReference type="GO" id="GO:0030246">
    <property type="term" value="F:carbohydrate binding"/>
    <property type="evidence" value="ECO:0007669"/>
    <property type="project" value="UniProtKB-KW"/>
</dbReference>
<dbReference type="GO" id="GO:0007155">
    <property type="term" value="P:cell adhesion"/>
    <property type="evidence" value="ECO:0007669"/>
    <property type="project" value="UniProtKB-KW"/>
</dbReference>
<feature type="domain" description="Sushi" evidence="24">
    <location>
        <begin position="1073"/>
        <end position="1133"/>
    </location>
</feature>
<dbReference type="Pfam" id="PF00059">
    <property type="entry name" value="Lectin_C"/>
    <property type="match status" value="1"/>
</dbReference>
<dbReference type="GO" id="GO:0072534">
    <property type="term" value="C:perineuronal net"/>
    <property type="evidence" value="ECO:0007669"/>
    <property type="project" value="TreeGrafter"/>
</dbReference>
<dbReference type="Gene3D" id="2.10.70.10">
    <property type="entry name" value="Complement Module, domain 1"/>
    <property type="match status" value="1"/>
</dbReference>
<dbReference type="InterPro" id="IPR000742">
    <property type="entry name" value="EGF"/>
</dbReference>
<gene>
    <name evidence="26" type="primary">Ncan</name>
    <name evidence="26" type="ORF">GTO95_0010561</name>
</gene>
<dbReference type="SUPFAM" id="SSF48726">
    <property type="entry name" value="Immunoglobulin"/>
    <property type="match status" value="1"/>
</dbReference>
<evidence type="ECO:0000259" key="25">
    <source>
        <dbReference type="PROSITE" id="PS50963"/>
    </source>
</evidence>
<dbReference type="Gene3D" id="2.60.40.10">
    <property type="entry name" value="Immunoglobulins"/>
    <property type="match status" value="1"/>
</dbReference>
<evidence type="ECO:0000256" key="16">
    <source>
        <dbReference type="ARBA" id="ARBA00075743"/>
    </source>
</evidence>
<dbReference type="InterPro" id="IPR018097">
    <property type="entry name" value="EGF_Ca-bd_CS"/>
</dbReference>
<feature type="region of interest" description="Disordered" evidence="20">
    <location>
        <begin position="1159"/>
        <end position="1189"/>
    </location>
</feature>
<keyword evidence="12" id="KW-0325">Glycoprotein</keyword>
<dbReference type="SMART" id="SM00406">
    <property type="entry name" value="IGv"/>
    <property type="match status" value="1"/>
</dbReference>
<evidence type="ECO:0000256" key="17">
    <source>
        <dbReference type="PROSITE-ProRule" id="PRU00076"/>
    </source>
</evidence>
<dbReference type="InterPro" id="IPR000538">
    <property type="entry name" value="Link_dom"/>
</dbReference>
<keyword evidence="10" id="KW-0654">Proteoglycan</keyword>
<evidence type="ECO:0000259" key="21">
    <source>
        <dbReference type="PROSITE" id="PS50026"/>
    </source>
</evidence>
<dbReference type="GO" id="GO:0005615">
    <property type="term" value="C:extracellular space"/>
    <property type="evidence" value="ECO:0007669"/>
    <property type="project" value="TreeGrafter"/>
</dbReference>
<proteinExistence type="predicted"/>
<comment type="caution">
    <text evidence="26">The sequence shown here is derived from an EMBL/GenBank/DDBJ whole genome shotgun (WGS) entry which is preliminary data.</text>
</comment>
<dbReference type="InterPro" id="IPR018378">
    <property type="entry name" value="C-type_lectin_CS"/>
</dbReference>
<dbReference type="PROSITE" id="PS01187">
    <property type="entry name" value="EGF_CA"/>
    <property type="match status" value="1"/>
</dbReference>
<dbReference type="EMBL" id="JAAWVO010033827">
    <property type="protein sequence ID" value="MBN3317091.1"/>
    <property type="molecule type" value="Genomic_DNA"/>
</dbReference>
<dbReference type="FunFam" id="3.10.100.10:FF:000002">
    <property type="entry name" value="Hyaluronan proteoglycan link protein 1"/>
    <property type="match status" value="1"/>
</dbReference>
<evidence type="ECO:0000256" key="7">
    <source>
        <dbReference type="ARBA" id="ARBA00022737"/>
    </source>
</evidence>
<keyword evidence="11 17" id="KW-1015">Disulfide bond</keyword>
<dbReference type="PROSITE" id="PS50923">
    <property type="entry name" value="SUSHI"/>
    <property type="match status" value="1"/>
</dbReference>
<feature type="compositionally biased region" description="Low complexity" evidence="20">
    <location>
        <begin position="859"/>
        <end position="870"/>
    </location>
</feature>
<evidence type="ECO:0000256" key="13">
    <source>
        <dbReference type="ARBA" id="ARBA00023319"/>
    </source>
</evidence>
<evidence type="ECO:0000259" key="22">
    <source>
        <dbReference type="PROSITE" id="PS50041"/>
    </source>
</evidence>
<dbReference type="Proteomes" id="UP000736164">
    <property type="component" value="Unassembled WGS sequence"/>
</dbReference>
<dbReference type="FunFam" id="2.10.70.10:FF:000003">
    <property type="entry name" value="Versican core protein"/>
    <property type="match status" value="1"/>
</dbReference>
<dbReference type="PROSITE" id="PS50041">
    <property type="entry name" value="C_TYPE_LECTIN_2"/>
    <property type="match status" value="1"/>
</dbReference>
<dbReference type="FunFam" id="3.10.100.10:FF:000011">
    <property type="entry name" value="Aggrecan core protein"/>
    <property type="match status" value="1"/>
</dbReference>
<dbReference type="GO" id="GO:0005540">
    <property type="term" value="F:hyaluronic acid binding"/>
    <property type="evidence" value="ECO:0007669"/>
    <property type="project" value="InterPro"/>
</dbReference>
<reference evidence="26" key="1">
    <citation type="journal article" date="2021" name="Cell">
        <title>Tracing the genetic footprints of vertebrate landing in non-teleost ray-finned fishes.</title>
        <authorList>
            <person name="Bi X."/>
            <person name="Wang K."/>
            <person name="Yang L."/>
            <person name="Pan H."/>
            <person name="Jiang H."/>
            <person name="Wei Q."/>
            <person name="Fang M."/>
            <person name="Yu H."/>
            <person name="Zhu C."/>
            <person name="Cai Y."/>
            <person name="He Y."/>
            <person name="Gan X."/>
            <person name="Zeng H."/>
            <person name="Yu D."/>
            <person name="Zhu Y."/>
            <person name="Jiang H."/>
            <person name="Qiu Q."/>
            <person name="Yang H."/>
            <person name="Zhang Y.E."/>
            <person name="Wang W."/>
            <person name="Zhu M."/>
            <person name="He S."/>
            <person name="Zhang G."/>
        </authorList>
    </citation>
    <scope>NUCLEOTIDE SEQUENCE</scope>
    <source>
        <strain evidence="26">Allg_001</strain>
    </source>
</reference>
<dbReference type="SMART" id="SM00179">
    <property type="entry name" value="EGF_CA"/>
    <property type="match status" value="1"/>
</dbReference>
<dbReference type="FunFam" id="2.60.40.10:FF:000571">
    <property type="entry name" value="Neurocan core protein"/>
    <property type="match status" value="1"/>
</dbReference>
<organism evidence="26 27">
    <name type="scientific">Atractosteus spatula</name>
    <name type="common">Alligator gar</name>
    <name type="synonym">Lepisosteus spatula</name>
    <dbReference type="NCBI Taxonomy" id="7917"/>
    <lineage>
        <taxon>Eukaryota</taxon>
        <taxon>Metazoa</taxon>
        <taxon>Chordata</taxon>
        <taxon>Craniata</taxon>
        <taxon>Vertebrata</taxon>
        <taxon>Euteleostomi</taxon>
        <taxon>Actinopterygii</taxon>
        <taxon>Neopterygii</taxon>
        <taxon>Holostei</taxon>
        <taxon>Semionotiformes</taxon>
        <taxon>Lepisosteidae</taxon>
        <taxon>Atractosteus</taxon>
    </lineage>
</organism>
<evidence type="ECO:0000256" key="6">
    <source>
        <dbReference type="ARBA" id="ARBA00022734"/>
    </source>
</evidence>
<evidence type="ECO:0000256" key="20">
    <source>
        <dbReference type="SAM" id="MobiDB-lite"/>
    </source>
</evidence>
<evidence type="ECO:0000256" key="19">
    <source>
        <dbReference type="PROSITE-ProRule" id="PRU00323"/>
    </source>
</evidence>
<feature type="disulfide bond" evidence="18">
    <location>
        <begin position="1104"/>
        <end position="1131"/>
    </location>
</feature>
<evidence type="ECO:0000256" key="10">
    <source>
        <dbReference type="ARBA" id="ARBA00022974"/>
    </source>
</evidence>
<dbReference type="InterPro" id="IPR007110">
    <property type="entry name" value="Ig-like_dom"/>
</dbReference>
<dbReference type="SUPFAM" id="SSF57535">
    <property type="entry name" value="Complement control module/SCR domain"/>
    <property type="match status" value="1"/>
</dbReference>
<dbReference type="SMART" id="SM00032">
    <property type="entry name" value="CCP"/>
    <property type="match status" value="1"/>
</dbReference>
<dbReference type="SUPFAM" id="SSF56436">
    <property type="entry name" value="C-type lectin-like"/>
    <property type="match status" value="3"/>
</dbReference>
<evidence type="ECO:0000256" key="11">
    <source>
        <dbReference type="ARBA" id="ARBA00023157"/>
    </source>
</evidence>
<dbReference type="PROSITE" id="PS00010">
    <property type="entry name" value="ASX_HYDROXYL"/>
    <property type="match status" value="1"/>
</dbReference>
<feature type="compositionally biased region" description="Basic and acidic residues" evidence="20">
    <location>
        <begin position="743"/>
        <end position="759"/>
    </location>
</feature>
<feature type="non-terminal residue" evidence="26">
    <location>
        <position position="1"/>
    </location>
</feature>
<dbReference type="Pfam" id="PF00008">
    <property type="entry name" value="EGF"/>
    <property type="match status" value="1"/>
</dbReference>
<feature type="region of interest" description="Disordered" evidence="20">
    <location>
        <begin position="803"/>
        <end position="874"/>
    </location>
</feature>
<dbReference type="InterPro" id="IPR001881">
    <property type="entry name" value="EGF-like_Ca-bd_dom"/>
</dbReference>
<dbReference type="GO" id="GO:0002052">
    <property type="term" value="P:positive regulation of neuroblast proliferation"/>
    <property type="evidence" value="ECO:0007669"/>
    <property type="project" value="TreeGrafter"/>
</dbReference>
<evidence type="ECO:0000256" key="12">
    <source>
        <dbReference type="ARBA" id="ARBA00023180"/>
    </source>
</evidence>
<feature type="disulfide bond" evidence="18">
    <location>
        <begin position="1075"/>
        <end position="1118"/>
    </location>
</feature>
<dbReference type="InterPro" id="IPR013783">
    <property type="entry name" value="Ig-like_fold"/>
</dbReference>
<dbReference type="PANTHER" id="PTHR22804:SF24">
    <property type="entry name" value="NEUROCAN CORE PROTEIN"/>
    <property type="match status" value="1"/>
</dbReference>
<dbReference type="Pfam" id="PF00084">
    <property type="entry name" value="Sushi"/>
    <property type="match status" value="1"/>
</dbReference>
<dbReference type="InterPro" id="IPR000152">
    <property type="entry name" value="EGF-type_Asp/Asn_hydroxyl_site"/>
</dbReference>
<dbReference type="InterPro" id="IPR013106">
    <property type="entry name" value="Ig_V-set"/>
</dbReference>
<dbReference type="SMART" id="SM00034">
    <property type="entry name" value="CLECT"/>
    <property type="match status" value="1"/>
</dbReference>
<dbReference type="FunFam" id="2.10.25.10:FF:000006">
    <property type="entry name" value="Versican core protein-like isoform 1"/>
    <property type="match status" value="1"/>
</dbReference>
<dbReference type="InterPro" id="IPR035976">
    <property type="entry name" value="Sushi/SCR/CCP_sf"/>
</dbReference>
<feature type="region of interest" description="Disordered" evidence="20">
    <location>
        <begin position="684"/>
        <end position="767"/>
    </location>
</feature>
<evidence type="ECO:0000256" key="9">
    <source>
        <dbReference type="ARBA" id="ARBA00022889"/>
    </source>
</evidence>
<keyword evidence="6" id="KW-0430">Lectin</keyword>
<dbReference type="PROSITE" id="PS50835">
    <property type="entry name" value="IG_LIKE"/>
    <property type="match status" value="1"/>
</dbReference>
<feature type="domain" description="Link" evidence="25">
    <location>
        <begin position="213"/>
        <end position="309"/>
    </location>
</feature>
<dbReference type="InterPro" id="IPR050691">
    <property type="entry name" value="Hyaluronan_bind_Proteoglycan"/>
</dbReference>
<evidence type="ECO:0000256" key="2">
    <source>
        <dbReference type="ARBA" id="ARBA00022525"/>
    </source>
</evidence>
<feature type="domain" description="Link" evidence="25">
    <location>
        <begin position="109"/>
        <end position="207"/>
    </location>
</feature>
<evidence type="ECO:0000259" key="24">
    <source>
        <dbReference type="PROSITE" id="PS50923"/>
    </source>
</evidence>
<feature type="domain" description="Ig-like" evidence="23">
    <location>
        <begin position="1"/>
        <end position="107"/>
    </location>
</feature>
<dbReference type="GO" id="GO:0010001">
    <property type="term" value="P:glial cell differentiation"/>
    <property type="evidence" value="ECO:0007669"/>
    <property type="project" value="TreeGrafter"/>
</dbReference>
<feature type="non-terminal residue" evidence="26">
    <location>
        <position position="1206"/>
    </location>
</feature>
<dbReference type="PROSITE" id="PS01241">
    <property type="entry name" value="LINK_1"/>
    <property type="match status" value="1"/>
</dbReference>
<dbReference type="CDD" id="cd03520">
    <property type="entry name" value="Link_domain_CSPGs_modules_2_4"/>
    <property type="match status" value="1"/>
</dbReference>
<evidence type="ECO:0000256" key="3">
    <source>
        <dbReference type="ARBA" id="ARBA00022536"/>
    </source>
</evidence>
<evidence type="ECO:0000259" key="23">
    <source>
        <dbReference type="PROSITE" id="PS50835"/>
    </source>
</evidence>
<feature type="compositionally biased region" description="Polar residues" evidence="20">
    <location>
        <begin position="684"/>
        <end position="695"/>
    </location>
</feature>
<keyword evidence="5" id="KW-0732">Signal</keyword>
<dbReference type="InterPro" id="IPR016186">
    <property type="entry name" value="C-type_lectin-like/link_sf"/>
</dbReference>
<dbReference type="PROSITE" id="PS50026">
    <property type="entry name" value="EGF_3"/>
    <property type="match status" value="1"/>
</dbReference>
<dbReference type="FunFam" id="3.10.100.10:FF:000003">
    <property type="entry name" value="Versican core protein"/>
    <property type="match status" value="1"/>
</dbReference>
<dbReference type="PANTHER" id="PTHR22804">
    <property type="entry name" value="AGGRECAN/VERSICAN PROTEOGLYCAN"/>
    <property type="match status" value="1"/>
</dbReference>
<protein>
    <recommendedName>
        <fullName evidence="15">Neurocan core protein</fullName>
    </recommendedName>
    <alternativeName>
        <fullName evidence="16">Chondroitin sulfate proteoglycan 3</fullName>
    </alternativeName>
</protein>
<dbReference type="GO" id="GO:0005509">
    <property type="term" value="F:calcium ion binding"/>
    <property type="evidence" value="ECO:0007669"/>
    <property type="project" value="InterPro"/>
</dbReference>
<feature type="disulfide bond" evidence="17">
    <location>
        <begin position="932"/>
        <end position="941"/>
    </location>
</feature>
<comment type="caution">
    <text evidence="17">Lacks conserved residue(s) required for the propagation of feature annotation.</text>
</comment>
<keyword evidence="2" id="KW-0964">Secreted</keyword>
<evidence type="ECO:0000256" key="8">
    <source>
        <dbReference type="ARBA" id="ARBA00022837"/>
    </source>
</evidence>
<evidence type="ECO:0000256" key="5">
    <source>
        <dbReference type="ARBA" id="ARBA00022729"/>
    </source>
</evidence>
<evidence type="ECO:0000256" key="15">
    <source>
        <dbReference type="ARBA" id="ARBA00073685"/>
    </source>
</evidence>
<evidence type="ECO:0000256" key="14">
    <source>
        <dbReference type="ARBA" id="ARBA00059308"/>
    </source>
</evidence>
<dbReference type="PROSITE" id="PS00615">
    <property type="entry name" value="C_TYPE_LECTIN_1"/>
    <property type="match status" value="1"/>
</dbReference>
<sequence length="1206" mass="131274">MVREELAGVAFLPCVFTLRPSPSHEPPRIKWTKMLSGREQSVLVAKDNVIKVKKDFQGRVTLPGYPDNRYNATLALTGLRSSDSGLYRCEVVVGIDDEQDTVPLEVTGVVFHYRAPSDRYALSFRDAQRVCLENSAVIATPSQLQATFDDGYDNCDAGWLSDQTVRQGVYPIRSPRPGCYGDREDQPGVRNYGDRDPAELYDVYCFSRQMKGEVFHTAVPEKLSLATASTHCHSLGMQLATVGQLYLAWQDGLDRCDPGWLADGSVRYPINHPRRNCGGDEPGVRTVYQNPNRTGFPDTTSLFDAYCYSGEQTAITESMGKEVSTPEAIATAVTSESSALGNTSSTLSDNTLDTSGEELPALMEEAYPRLAQGSVAADSSESVSSQEAKRAALDLLAIPASRENPDNYSGDGKDLEEHSLHLVPFLHTKDHVAFKPPSSPASSVKELIPFGIEADKEAEGSGVRDLLGGMDGFNGINGSAVTTVAPTAIPSKTTPIEMVSLGNATPPPTSEVVMDQHTTVRELEEGHSTTFSTGVNSGIEIQGEDMAGGHSFSESTTEVVALVSEISAAEAKGEILYAQNPTQSPVPSEPKGVITEIPSSTDGFLLTGGQPTLHPVEEKEILHDRYVTEAGTHPPVVATTPSAWATSLSFVPIEPLATIRTATAEAYASDMPLATQKQLLQTDGAQGRLSSQTTHIPVVRQSPGQSELSAPTGGPSEDRDEPTELPTVSVMRSPEKVTLGEVDSNHTEESPHLWSDRPESSSFSEQPAVAGLDFRDSVGEAITHSVFFDYTPVVQAGKPTLAASPVEKSAGPEDKPSMVAATTDGPPSAPSQTQVLTSALMESHQSSHTWYSEEEGQNTTTPGPSFSPSTAMSGLTTSTGAARLLGASPLESSEAPLKDRLQFSIDIDDCQSTPCQNGGTCIDEINSFVCLCLPSYGGATCEKDTEGCEHNWRKFHGHCYRYFTHRHTWEDAEKDCREHNGHLASIHTPEEQDFVNGLGRENAWIGLNDRTVEEDFQWTDTMAVQYENWRENQPDNFFAGGEDCVVMIAHEHGKWNDVPCNYNLPYICKKGTVLCGAPPTVENAFLIGRKRTHYDIHSVVRYQCADGFLQRHVPTARCRSNGRWDHPKIICTKRESAPSSPSSSIHPVIQSRVMRGAGAYPSNQREQGGVHPGRDASPSQGTHRHTHSHQGQFSRWRFFFHWTEHY</sequence>
<dbReference type="PROSITE" id="PS50963">
    <property type="entry name" value="LINK_2"/>
    <property type="match status" value="2"/>
</dbReference>
<keyword evidence="7" id="KW-0677">Repeat</keyword>
<name>A0A8J7NQB5_ATRSP</name>
<evidence type="ECO:0000313" key="27">
    <source>
        <dbReference type="Proteomes" id="UP000736164"/>
    </source>
</evidence>
<dbReference type="Gene3D" id="3.10.100.10">
    <property type="entry name" value="Mannose-Binding Protein A, subunit A"/>
    <property type="match status" value="3"/>
</dbReference>
<dbReference type="Gene3D" id="2.10.25.10">
    <property type="entry name" value="Laminin"/>
    <property type="match status" value="1"/>
</dbReference>
<feature type="domain" description="EGF-like" evidence="21">
    <location>
        <begin position="906"/>
        <end position="942"/>
    </location>
</feature>
<dbReference type="CDD" id="cd00054">
    <property type="entry name" value="EGF_CA"/>
    <property type="match status" value="1"/>
</dbReference>
<evidence type="ECO:0000256" key="4">
    <source>
        <dbReference type="ARBA" id="ARBA00022659"/>
    </source>
</evidence>
<dbReference type="Pfam" id="PF00193">
    <property type="entry name" value="Xlink"/>
    <property type="match status" value="2"/>
</dbReference>
<dbReference type="PROSITE" id="PS00022">
    <property type="entry name" value="EGF_1"/>
    <property type="match status" value="1"/>
</dbReference>
<dbReference type="InterPro" id="IPR016187">
    <property type="entry name" value="CTDL_fold"/>
</dbReference>
<dbReference type="InterPro" id="IPR036179">
    <property type="entry name" value="Ig-like_dom_sf"/>
</dbReference>
<keyword evidence="9" id="KW-0130">Cell adhesion</keyword>
<dbReference type="SMART" id="SM00445">
    <property type="entry name" value="LINK"/>
    <property type="match status" value="2"/>
</dbReference>
<dbReference type="GO" id="GO:0045202">
    <property type="term" value="C:synapse"/>
    <property type="evidence" value="ECO:0007669"/>
    <property type="project" value="TreeGrafter"/>
</dbReference>
<comment type="function">
    <text evidence="14">May modulate neuronal adhesion and neurite growth during development by binding to neural cell adhesion molecules (NG-CAM and N-CAM). Chondroitin sulfate proteoglycan; binds to hyaluronic acid.</text>
</comment>
<accession>A0A8J7NQB5</accession>
<keyword evidence="3 17" id="KW-0245">EGF-like domain</keyword>
<dbReference type="CDD" id="cd00033">
    <property type="entry name" value="CCP"/>
    <property type="match status" value="1"/>
</dbReference>
<feature type="disulfide bond" evidence="19">
    <location>
        <begin position="256"/>
        <end position="277"/>
    </location>
</feature>
<dbReference type="PRINTS" id="PR01265">
    <property type="entry name" value="LINKMODULE"/>
</dbReference>
<keyword evidence="13" id="KW-0393">Immunoglobulin domain</keyword>
<dbReference type="InterPro" id="IPR001304">
    <property type="entry name" value="C-type_lectin-like"/>
</dbReference>
<evidence type="ECO:0000313" key="26">
    <source>
        <dbReference type="EMBL" id="MBN3317091.1"/>
    </source>
</evidence>
<dbReference type="AlphaFoldDB" id="A0A8J7NQB5"/>
<dbReference type="SMART" id="SM00181">
    <property type="entry name" value="EGF"/>
    <property type="match status" value="1"/>
</dbReference>
<dbReference type="GO" id="GO:0007417">
    <property type="term" value="P:central nervous system development"/>
    <property type="evidence" value="ECO:0007669"/>
    <property type="project" value="TreeGrafter"/>
</dbReference>
<keyword evidence="27" id="KW-1185">Reference proteome</keyword>
<evidence type="ECO:0000256" key="1">
    <source>
        <dbReference type="ARBA" id="ARBA00004613"/>
    </source>
</evidence>
<dbReference type="Pfam" id="PF07686">
    <property type="entry name" value="V-set"/>
    <property type="match status" value="1"/>
</dbReference>
<keyword evidence="8" id="KW-0106">Calcium</keyword>